<keyword evidence="3" id="KW-1185">Reference proteome</keyword>
<sequence length="140" mass="14611">MTEITSRLAALAAAVAAIALAALSAWLYIELRALRSEHVDTVRQLATKTEDNGVLKSQLATSQSDLAAMTDAAGKSSASVVLFVAQASAAQAAASEARAKAVQQSASYQKQIDALTDRIDSHTNPPETCDAALDRLRGTL</sequence>
<organism evidence="2 3">
    <name type="scientific">Caballeronia mineralivorans PML1(12)</name>
    <dbReference type="NCBI Taxonomy" id="908627"/>
    <lineage>
        <taxon>Bacteria</taxon>
        <taxon>Pseudomonadati</taxon>
        <taxon>Pseudomonadota</taxon>
        <taxon>Betaproteobacteria</taxon>
        <taxon>Burkholderiales</taxon>
        <taxon>Burkholderiaceae</taxon>
        <taxon>Caballeronia</taxon>
    </lineage>
</organism>
<dbReference type="RefSeq" id="WP_047844733.1">
    <property type="nucleotide sequence ID" value="NZ_AEJF01000005.1"/>
</dbReference>
<dbReference type="Proteomes" id="UP000035963">
    <property type="component" value="Unassembled WGS sequence"/>
</dbReference>
<evidence type="ECO:0000256" key="1">
    <source>
        <dbReference type="SAM" id="MobiDB-lite"/>
    </source>
</evidence>
<accession>A0A0J1D642</accession>
<dbReference type="PATRIC" id="fig|908627.4.peg.213"/>
<dbReference type="AlphaFoldDB" id="A0A0J1D642"/>
<feature type="region of interest" description="Disordered" evidence="1">
    <location>
        <begin position="119"/>
        <end position="140"/>
    </location>
</feature>
<dbReference type="OrthoDB" id="9134938at2"/>
<dbReference type="EMBL" id="AEJF01000005">
    <property type="protein sequence ID" value="KLU28129.1"/>
    <property type="molecule type" value="Genomic_DNA"/>
</dbReference>
<proteinExistence type="predicted"/>
<name>A0A0J1D642_9BURK</name>
<reference evidence="2 3" key="1">
    <citation type="journal article" date="2015" name="Genome Announc.">
        <title>Draft Genome Sequence of Burkholderia sp. Strain PML1(12), an Ectomycorrhizosphere-Inhabiting Bacterium with Effective Mineral-Weathering Ability.</title>
        <authorList>
            <person name="Uroz S."/>
            <person name="Oger P."/>
        </authorList>
    </citation>
    <scope>NUCLEOTIDE SEQUENCE [LARGE SCALE GENOMIC DNA]</scope>
    <source>
        <strain evidence="3">PML1(12)</strain>
    </source>
</reference>
<comment type="caution">
    <text evidence="2">The sequence shown here is derived from an EMBL/GenBank/DDBJ whole genome shotgun (WGS) entry which is preliminary data.</text>
</comment>
<evidence type="ECO:0000313" key="2">
    <source>
        <dbReference type="EMBL" id="KLU28129.1"/>
    </source>
</evidence>
<evidence type="ECO:0000313" key="3">
    <source>
        <dbReference type="Proteomes" id="UP000035963"/>
    </source>
</evidence>
<protein>
    <submittedName>
        <fullName evidence="2">Uncharacterized protein</fullName>
    </submittedName>
</protein>
<gene>
    <name evidence="2" type="ORF">EOS_00970</name>
</gene>